<evidence type="ECO:0000256" key="5">
    <source>
        <dbReference type="ARBA" id="ARBA00022614"/>
    </source>
</evidence>
<proteinExistence type="inferred from homology"/>
<accession>A0ABP1QX46</accession>
<evidence type="ECO:0000256" key="3">
    <source>
        <dbReference type="ARBA" id="ARBA00015004"/>
    </source>
</evidence>
<name>A0ABP1QX46_9HEXA</name>
<dbReference type="SMART" id="SM01052">
    <property type="entry name" value="CAP_GLY"/>
    <property type="match status" value="1"/>
</dbReference>
<organism evidence="11 12">
    <name type="scientific">Orchesella dallaii</name>
    <dbReference type="NCBI Taxonomy" id="48710"/>
    <lineage>
        <taxon>Eukaryota</taxon>
        <taxon>Metazoa</taxon>
        <taxon>Ecdysozoa</taxon>
        <taxon>Arthropoda</taxon>
        <taxon>Hexapoda</taxon>
        <taxon>Collembola</taxon>
        <taxon>Entomobryomorpha</taxon>
        <taxon>Entomobryoidea</taxon>
        <taxon>Orchesellidae</taxon>
        <taxon>Orchesellinae</taxon>
        <taxon>Orchesella</taxon>
    </lineage>
</organism>
<dbReference type="SUPFAM" id="SSF74924">
    <property type="entry name" value="Cap-Gly domain"/>
    <property type="match status" value="1"/>
</dbReference>
<keyword evidence="5" id="KW-0433">Leucine-rich repeat</keyword>
<sequence>MTEQGEISSLCPSTCPLRKFQTGKVSTTSIKTGESISNSNEGLSSGLNQVEEVVRESIIKLTKSRGAQKSICPSEVCRKIFPSTCWRAHMQLVRRVGFELAEEDIIVVTQLVDEVDQETPNTASGEPAGGESFNVGDRIHDPDKFLGTVKYVGAVEKQSGTWLGIEWDISSRGKHNGKLGDKEYFTCSVSNAGSFIKIHKARKLHSLKEALVLRYGYDEAVPNSLKSIEDGLERKKISYNQLRCLNLSSKGVIDSPENIEEILSLCPNVQVLELADNLIKSWSFVGSLCTGLPKLLRIDFSKNPLTEITDEELEQYKSAFQGVDHVILGSSGYDWRSFLKLSVLWPKVSNLQVPFNCISTIVPPTVTLMNITSLDLEGNKIICWNEILKFTVLERLEYLNLCGNKLKAIRFPAETDQVDTLTSSFFPNLKKLNLTENSIDDWISVSEFNKLKQLEELRIDLNPFMNKDTRANNRQMIIARIGRLKKLEGVDIHRQERRDSEIDYVKRYSDQWHAEKDSFRFAAENPRYMELIKKWGQSEVGETSTVVKTMKSSLINVTLVPQIPSQKPCAKKVVPTMTVQKLKAFVQRVFKETEPPTKITAVSSRNPGISFSLDDDFMDLATYSVEEGDKLLIVW</sequence>
<dbReference type="InterPro" id="IPR021660">
    <property type="entry name" value="DUF3253"/>
</dbReference>
<dbReference type="CDD" id="cd17044">
    <property type="entry name" value="Ubl_TBCE"/>
    <property type="match status" value="1"/>
</dbReference>
<comment type="caution">
    <text evidence="11">The sequence shown here is derived from an EMBL/GenBank/DDBJ whole genome shotgun (WGS) entry which is preliminary data.</text>
</comment>
<keyword evidence="12" id="KW-1185">Reference proteome</keyword>
<feature type="domain" description="CAP-Gly" evidence="10">
    <location>
        <begin position="153"/>
        <end position="197"/>
    </location>
</feature>
<dbReference type="Pfam" id="PF11625">
    <property type="entry name" value="DUF3253"/>
    <property type="match status" value="1"/>
</dbReference>
<dbReference type="SUPFAM" id="SSF46785">
    <property type="entry name" value="Winged helix' DNA-binding domain"/>
    <property type="match status" value="1"/>
</dbReference>
<dbReference type="InterPro" id="IPR032675">
    <property type="entry name" value="LRR_dom_sf"/>
</dbReference>
<dbReference type="PANTHER" id="PTHR46545">
    <property type="entry name" value="LEUCINE-RICH REPEAT-CONTAINING PROTEIN 51"/>
    <property type="match status" value="1"/>
</dbReference>
<dbReference type="SUPFAM" id="SSF52058">
    <property type="entry name" value="L domain-like"/>
    <property type="match status" value="1"/>
</dbReference>
<keyword evidence="4" id="KW-0963">Cytoplasm</keyword>
<dbReference type="InterPro" id="IPR036388">
    <property type="entry name" value="WH-like_DNA-bd_sf"/>
</dbReference>
<dbReference type="PANTHER" id="PTHR46545:SF1">
    <property type="entry name" value="LEUCINE-RICH REPEAT-CONTAINING PROTEIN 51"/>
    <property type="match status" value="1"/>
</dbReference>
<evidence type="ECO:0000256" key="8">
    <source>
        <dbReference type="ARBA" id="ARBA00030180"/>
    </source>
</evidence>
<dbReference type="Gene3D" id="3.80.10.10">
    <property type="entry name" value="Ribonuclease Inhibitor"/>
    <property type="match status" value="3"/>
</dbReference>
<dbReference type="Pfam" id="PF01302">
    <property type="entry name" value="CAP_GLY"/>
    <property type="match status" value="1"/>
</dbReference>
<dbReference type="Gene3D" id="2.30.30.190">
    <property type="entry name" value="CAP Gly-rich-like domain"/>
    <property type="match status" value="1"/>
</dbReference>
<evidence type="ECO:0000256" key="2">
    <source>
        <dbReference type="ARBA" id="ARBA00006286"/>
    </source>
</evidence>
<dbReference type="InterPro" id="IPR036859">
    <property type="entry name" value="CAP-Gly_dom_sf"/>
</dbReference>
<evidence type="ECO:0000313" key="11">
    <source>
        <dbReference type="EMBL" id="CAL8111818.1"/>
    </source>
</evidence>
<keyword evidence="7" id="KW-0143">Chaperone</keyword>
<dbReference type="Gene3D" id="1.10.10.10">
    <property type="entry name" value="Winged helix-like DNA-binding domain superfamily/Winged helix DNA-binding domain"/>
    <property type="match status" value="1"/>
</dbReference>
<dbReference type="EMBL" id="CAXLJM020000046">
    <property type="protein sequence ID" value="CAL8111818.1"/>
    <property type="molecule type" value="Genomic_DNA"/>
</dbReference>
<comment type="similarity">
    <text evidence="2">Belongs to the TBCE family.</text>
</comment>
<dbReference type="InterPro" id="IPR044079">
    <property type="entry name" value="Ubl_TBCE"/>
</dbReference>
<dbReference type="SUPFAM" id="SSF54236">
    <property type="entry name" value="Ubiquitin-like"/>
    <property type="match status" value="1"/>
</dbReference>
<evidence type="ECO:0000256" key="1">
    <source>
        <dbReference type="ARBA" id="ARBA00004496"/>
    </source>
</evidence>
<evidence type="ECO:0000256" key="4">
    <source>
        <dbReference type="ARBA" id="ARBA00022490"/>
    </source>
</evidence>
<keyword evidence="6" id="KW-0677">Repeat</keyword>
<reference evidence="11 12" key="1">
    <citation type="submission" date="2024-08" db="EMBL/GenBank/DDBJ databases">
        <authorList>
            <person name="Cucini C."/>
            <person name="Frati F."/>
        </authorList>
    </citation>
    <scope>NUCLEOTIDE SEQUENCE [LARGE SCALE GENOMIC DNA]</scope>
</reference>
<feature type="region of interest" description="Disordered" evidence="9">
    <location>
        <begin position="117"/>
        <end position="136"/>
    </location>
</feature>
<dbReference type="InterPro" id="IPR036390">
    <property type="entry name" value="WH_DNA-bd_sf"/>
</dbReference>
<gene>
    <name evidence="11" type="ORF">ODALV1_LOCUS15371</name>
</gene>
<dbReference type="InterPro" id="IPR000938">
    <property type="entry name" value="CAP-Gly_domain"/>
</dbReference>
<evidence type="ECO:0000259" key="10">
    <source>
        <dbReference type="PROSITE" id="PS50245"/>
    </source>
</evidence>
<protein>
    <recommendedName>
        <fullName evidence="3">Tubulin-specific chaperone E</fullName>
    </recommendedName>
    <alternativeName>
        <fullName evidence="8">Tubulin-folding cofactor E</fullName>
    </alternativeName>
</protein>
<evidence type="ECO:0000256" key="9">
    <source>
        <dbReference type="SAM" id="MobiDB-lite"/>
    </source>
</evidence>
<dbReference type="InterPro" id="IPR029071">
    <property type="entry name" value="Ubiquitin-like_domsf"/>
</dbReference>
<evidence type="ECO:0000313" key="12">
    <source>
        <dbReference type="Proteomes" id="UP001642540"/>
    </source>
</evidence>
<dbReference type="Proteomes" id="UP001642540">
    <property type="component" value="Unassembled WGS sequence"/>
</dbReference>
<evidence type="ECO:0000256" key="6">
    <source>
        <dbReference type="ARBA" id="ARBA00022737"/>
    </source>
</evidence>
<dbReference type="Gene3D" id="3.10.20.90">
    <property type="entry name" value="Phosphatidylinositol 3-kinase Catalytic Subunit, Chain A, domain 1"/>
    <property type="match status" value="1"/>
</dbReference>
<evidence type="ECO:0000256" key="7">
    <source>
        <dbReference type="ARBA" id="ARBA00023186"/>
    </source>
</evidence>
<dbReference type="PROSITE" id="PS50245">
    <property type="entry name" value="CAP_GLY_2"/>
    <property type="match status" value="1"/>
</dbReference>
<comment type="subcellular location">
    <subcellularLocation>
        <location evidence="1">Cytoplasm</location>
    </subcellularLocation>
</comment>